<feature type="non-terminal residue" evidence="1">
    <location>
        <position position="1"/>
    </location>
</feature>
<evidence type="ECO:0000313" key="1">
    <source>
        <dbReference type="EMBL" id="CAL1529592.1"/>
    </source>
</evidence>
<keyword evidence="2" id="KW-1185">Reference proteome</keyword>
<reference evidence="1 2" key="1">
    <citation type="submission" date="2024-04" db="EMBL/GenBank/DDBJ databases">
        <authorList>
            <consortium name="Genoscope - CEA"/>
            <person name="William W."/>
        </authorList>
    </citation>
    <scope>NUCLEOTIDE SEQUENCE [LARGE SCALE GENOMIC DNA]</scope>
</reference>
<sequence length="107" mass="11734">PRQRLCRTEDDSSLLKGYTENKGIPFSTVYREISTTQQATTKGSKDDDEQPQLVPNMASTLNSAFVTTKQSLENDLITGTGCTSIKSSYENSTALNSSIGIIQDKHE</sequence>
<dbReference type="EMBL" id="CAXITT010000051">
    <property type="protein sequence ID" value="CAL1529592.1"/>
    <property type="molecule type" value="Genomic_DNA"/>
</dbReference>
<comment type="caution">
    <text evidence="1">The sequence shown here is derived from an EMBL/GenBank/DDBJ whole genome shotgun (WGS) entry which is preliminary data.</text>
</comment>
<dbReference type="AlphaFoldDB" id="A0AAV2H880"/>
<protein>
    <submittedName>
        <fullName evidence="1">Uncharacterized protein</fullName>
    </submittedName>
</protein>
<feature type="non-terminal residue" evidence="1">
    <location>
        <position position="107"/>
    </location>
</feature>
<proteinExistence type="predicted"/>
<accession>A0AAV2H880</accession>
<gene>
    <name evidence="1" type="ORF">GSLYS_00003747001</name>
</gene>
<evidence type="ECO:0000313" key="2">
    <source>
        <dbReference type="Proteomes" id="UP001497497"/>
    </source>
</evidence>
<organism evidence="1 2">
    <name type="scientific">Lymnaea stagnalis</name>
    <name type="common">Great pond snail</name>
    <name type="synonym">Helix stagnalis</name>
    <dbReference type="NCBI Taxonomy" id="6523"/>
    <lineage>
        <taxon>Eukaryota</taxon>
        <taxon>Metazoa</taxon>
        <taxon>Spiralia</taxon>
        <taxon>Lophotrochozoa</taxon>
        <taxon>Mollusca</taxon>
        <taxon>Gastropoda</taxon>
        <taxon>Heterobranchia</taxon>
        <taxon>Euthyneura</taxon>
        <taxon>Panpulmonata</taxon>
        <taxon>Hygrophila</taxon>
        <taxon>Lymnaeoidea</taxon>
        <taxon>Lymnaeidae</taxon>
        <taxon>Lymnaea</taxon>
    </lineage>
</organism>
<name>A0AAV2H880_LYMST</name>
<dbReference type="Proteomes" id="UP001497497">
    <property type="component" value="Unassembled WGS sequence"/>
</dbReference>